<protein>
    <submittedName>
        <fullName evidence="1">Uncharacterized protein</fullName>
    </submittedName>
</protein>
<dbReference type="EMBL" id="CACVAR010000037">
    <property type="protein sequence ID" value="CAA6799271.1"/>
    <property type="molecule type" value="Genomic_DNA"/>
</dbReference>
<accession>A0A6S6RZL9</accession>
<sequence length="232" mass="26513">MYALNSSTGKVENSYITNNTISALEVNNKHIILGTTEGYLVFVDKECHYLDAKKIDTEITSLTIDNNKLYVTDIEGVLYQFKIKIPISSSSIQKVPNIKKTPIIALKSQTVESALKASHLKYTKEEDAYIINPKTIPLLLKPTLCKKEQCHVLQLTASMELLNLSKEKQADFINQQNRLHHFVRVTLNNNRLTLISELSLDEPFTHQDIEEMVQNFQVAYRAITVNIYKEQL</sequence>
<dbReference type="AlphaFoldDB" id="A0A6S6RZL9"/>
<name>A0A6S6RZL9_9BACT</name>
<reference evidence="1" key="1">
    <citation type="submission" date="2020-01" db="EMBL/GenBank/DDBJ databases">
        <authorList>
            <person name="Meier V. D."/>
            <person name="Meier V D."/>
        </authorList>
    </citation>
    <scope>NUCLEOTIDE SEQUENCE</scope>
    <source>
        <strain evidence="1">HLG_WM_MAG_03</strain>
    </source>
</reference>
<gene>
    <name evidence="1" type="ORF">HELGO_WM30200</name>
</gene>
<dbReference type="Gene3D" id="2.130.10.10">
    <property type="entry name" value="YVTN repeat-like/Quinoprotein amine dehydrogenase"/>
    <property type="match status" value="1"/>
</dbReference>
<dbReference type="InterPro" id="IPR015943">
    <property type="entry name" value="WD40/YVTN_repeat-like_dom_sf"/>
</dbReference>
<proteinExistence type="predicted"/>
<evidence type="ECO:0000313" key="1">
    <source>
        <dbReference type="EMBL" id="CAA6799271.1"/>
    </source>
</evidence>
<organism evidence="1">
    <name type="scientific">uncultured Sulfurovum sp</name>
    <dbReference type="NCBI Taxonomy" id="269237"/>
    <lineage>
        <taxon>Bacteria</taxon>
        <taxon>Pseudomonadati</taxon>
        <taxon>Campylobacterota</taxon>
        <taxon>Epsilonproteobacteria</taxon>
        <taxon>Campylobacterales</taxon>
        <taxon>Sulfurovaceae</taxon>
        <taxon>Sulfurovum</taxon>
        <taxon>environmental samples</taxon>
    </lineage>
</organism>